<evidence type="ECO:0000313" key="2">
    <source>
        <dbReference type="EMBL" id="KAH1122461.1"/>
    </source>
</evidence>
<proteinExistence type="predicted"/>
<organism evidence="2 3">
    <name type="scientific">Gossypium stocksii</name>
    <dbReference type="NCBI Taxonomy" id="47602"/>
    <lineage>
        <taxon>Eukaryota</taxon>
        <taxon>Viridiplantae</taxon>
        <taxon>Streptophyta</taxon>
        <taxon>Embryophyta</taxon>
        <taxon>Tracheophyta</taxon>
        <taxon>Spermatophyta</taxon>
        <taxon>Magnoliopsida</taxon>
        <taxon>eudicotyledons</taxon>
        <taxon>Gunneridae</taxon>
        <taxon>Pentapetalae</taxon>
        <taxon>rosids</taxon>
        <taxon>malvids</taxon>
        <taxon>Malvales</taxon>
        <taxon>Malvaceae</taxon>
        <taxon>Malvoideae</taxon>
        <taxon>Gossypium</taxon>
    </lineage>
</organism>
<comment type="caution">
    <text evidence="2">The sequence shown here is derived from an EMBL/GenBank/DDBJ whole genome shotgun (WGS) entry which is preliminary data.</text>
</comment>
<gene>
    <name evidence="2" type="ORF">J1N35_005621</name>
</gene>
<evidence type="ECO:0000313" key="3">
    <source>
        <dbReference type="Proteomes" id="UP000828251"/>
    </source>
</evidence>
<name>A0A9D3WFA9_9ROSI</name>
<accession>A0A9D3WFA9</accession>
<sequence>MDINEMVDSLRESEEATAPRVRASSSGCNRPLVEEGSHSTNDNSNGRLTGSLQMCELFE</sequence>
<evidence type="ECO:0000256" key="1">
    <source>
        <dbReference type="SAM" id="MobiDB-lite"/>
    </source>
</evidence>
<feature type="region of interest" description="Disordered" evidence="1">
    <location>
        <begin position="1"/>
        <end position="59"/>
    </location>
</feature>
<dbReference type="Proteomes" id="UP000828251">
    <property type="component" value="Unassembled WGS sequence"/>
</dbReference>
<protein>
    <submittedName>
        <fullName evidence="2">Uncharacterized protein</fullName>
    </submittedName>
</protein>
<keyword evidence="3" id="KW-1185">Reference proteome</keyword>
<reference evidence="2 3" key="1">
    <citation type="journal article" date="2021" name="Plant Biotechnol. J.">
        <title>Multi-omics assisted identification of the key and species-specific regulatory components of drought-tolerant mechanisms in Gossypium stocksii.</title>
        <authorList>
            <person name="Yu D."/>
            <person name="Ke L."/>
            <person name="Zhang D."/>
            <person name="Wu Y."/>
            <person name="Sun Y."/>
            <person name="Mei J."/>
            <person name="Sun J."/>
            <person name="Sun Y."/>
        </authorList>
    </citation>
    <scope>NUCLEOTIDE SEQUENCE [LARGE SCALE GENOMIC DNA]</scope>
    <source>
        <strain evidence="3">cv. E1</strain>
        <tissue evidence="2">Leaf</tissue>
    </source>
</reference>
<dbReference type="AlphaFoldDB" id="A0A9D3WFA9"/>
<feature type="compositionally biased region" description="Polar residues" evidence="1">
    <location>
        <begin position="38"/>
        <end position="52"/>
    </location>
</feature>
<dbReference type="EMBL" id="JAIQCV010000002">
    <property type="protein sequence ID" value="KAH1122461.1"/>
    <property type="molecule type" value="Genomic_DNA"/>
</dbReference>